<name>A0A668AB14_9TELE</name>
<dbReference type="Proteomes" id="UP000472263">
    <property type="component" value="Chromosome 3"/>
</dbReference>
<protein>
    <submittedName>
        <fullName evidence="6">Uncharacterized protein</fullName>
    </submittedName>
</protein>
<feature type="transmembrane region" description="Helical" evidence="5">
    <location>
        <begin position="68"/>
        <end position="88"/>
    </location>
</feature>
<dbReference type="Pfam" id="PF04103">
    <property type="entry name" value="CD20"/>
    <property type="match status" value="1"/>
</dbReference>
<comment type="subcellular location">
    <subcellularLocation>
        <location evidence="1">Membrane</location>
        <topology evidence="1">Multi-pass membrane protein</topology>
    </subcellularLocation>
</comment>
<evidence type="ECO:0000313" key="7">
    <source>
        <dbReference type="Proteomes" id="UP000472263"/>
    </source>
</evidence>
<organism evidence="6 7">
    <name type="scientific">Myripristis murdjan</name>
    <name type="common">pinecone soldierfish</name>
    <dbReference type="NCBI Taxonomy" id="586833"/>
    <lineage>
        <taxon>Eukaryota</taxon>
        <taxon>Metazoa</taxon>
        <taxon>Chordata</taxon>
        <taxon>Craniata</taxon>
        <taxon>Vertebrata</taxon>
        <taxon>Euteleostomi</taxon>
        <taxon>Actinopterygii</taxon>
        <taxon>Neopterygii</taxon>
        <taxon>Teleostei</taxon>
        <taxon>Neoteleostei</taxon>
        <taxon>Acanthomorphata</taxon>
        <taxon>Holocentriformes</taxon>
        <taxon>Holocentridae</taxon>
        <taxon>Myripristis</taxon>
    </lineage>
</organism>
<keyword evidence="7" id="KW-1185">Reference proteome</keyword>
<feature type="transmembrane region" description="Helical" evidence="5">
    <location>
        <begin position="100"/>
        <end position="125"/>
    </location>
</feature>
<evidence type="ECO:0000256" key="1">
    <source>
        <dbReference type="ARBA" id="ARBA00004141"/>
    </source>
</evidence>
<evidence type="ECO:0000313" key="6">
    <source>
        <dbReference type="Ensembl" id="ENSMMDP00005042146.1"/>
    </source>
</evidence>
<feature type="transmembrane region" description="Helical" evidence="5">
    <location>
        <begin position="38"/>
        <end position="62"/>
    </location>
</feature>
<reference evidence="6" key="3">
    <citation type="submission" date="2025-09" db="UniProtKB">
        <authorList>
            <consortium name="Ensembl"/>
        </authorList>
    </citation>
    <scope>IDENTIFICATION</scope>
</reference>
<dbReference type="GO" id="GO:0016020">
    <property type="term" value="C:membrane"/>
    <property type="evidence" value="ECO:0007669"/>
    <property type="project" value="UniProtKB-SubCell"/>
</dbReference>
<sequence length="206" mass="22870">MSAELISVCEPQGNTDVHGTSVGGSKPLHRFIRGQPKIVGTVVLIFGSSFFILSISMVEGYFHQMWRAIPPGFWLGAMYIICGIVYILTEHRPTKKTVTLSLGLSIVAVLASFWGSVFSILPGLIHSGFYDLYSEYNNTDNAESDWSAHYMAMEFILEAILEFYILVCIIIFIVMSSLSAAALRSTKSQVMILEHAQVKPFHIALK</sequence>
<evidence type="ECO:0000256" key="2">
    <source>
        <dbReference type="ARBA" id="ARBA00022692"/>
    </source>
</evidence>
<keyword evidence="4 5" id="KW-0472">Membrane</keyword>
<reference evidence="6" key="2">
    <citation type="submission" date="2025-08" db="UniProtKB">
        <authorList>
            <consortium name="Ensembl"/>
        </authorList>
    </citation>
    <scope>IDENTIFICATION</scope>
</reference>
<keyword evidence="2 5" id="KW-0812">Transmembrane</keyword>
<dbReference type="AlphaFoldDB" id="A0A668AB14"/>
<dbReference type="GeneTree" id="ENSGT00510000052164"/>
<proteinExistence type="predicted"/>
<evidence type="ECO:0000256" key="3">
    <source>
        <dbReference type="ARBA" id="ARBA00022989"/>
    </source>
</evidence>
<accession>A0A668AB14</accession>
<keyword evidence="3 5" id="KW-1133">Transmembrane helix</keyword>
<gene>
    <name evidence="6" type="primary">LOC115355045</name>
</gene>
<reference evidence="6" key="1">
    <citation type="submission" date="2019-06" db="EMBL/GenBank/DDBJ databases">
        <authorList>
            <consortium name="Wellcome Sanger Institute Data Sharing"/>
        </authorList>
    </citation>
    <scope>NUCLEOTIDE SEQUENCE [LARGE SCALE GENOMIC DNA]</scope>
</reference>
<evidence type="ECO:0000256" key="4">
    <source>
        <dbReference type="ARBA" id="ARBA00023136"/>
    </source>
</evidence>
<dbReference type="Ensembl" id="ENSMMDT00005043001.1">
    <property type="protein sequence ID" value="ENSMMDP00005042146.1"/>
    <property type="gene ID" value="ENSMMDG00005019433.1"/>
</dbReference>
<dbReference type="InterPro" id="IPR007237">
    <property type="entry name" value="CD20-like"/>
</dbReference>
<dbReference type="InParanoid" id="A0A668AB14"/>
<evidence type="ECO:0000256" key="5">
    <source>
        <dbReference type="SAM" id="Phobius"/>
    </source>
</evidence>
<feature type="transmembrane region" description="Helical" evidence="5">
    <location>
        <begin position="163"/>
        <end position="183"/>
    </location>
</feature>